<protein>
    <recommendedName>
        <fullName evidence="1">Alpha/beta hydrolase fold-3 domain-containing protein</fullName>
    </recommendedName>
</protein>
<keyword evidence="3" id="KW-1185">Reference proteome</keyword>
<dbReference type="Gene3D" id="3.40.50.1820">
    <property type="entry name" value="alpha/beta hydrolase"/>
    <property type="match status" value="1"/>
</dbReference>
<evidence type="ECO:0000259" key="1">
    <source>
        <dbReference type="Pfam" id="PF07859"/>
    </source>
</evidence>
<reference evidence="2" key="2">
    <citation type="submission" date="2023-05" db="EMBL/GenBank/DDBJ databases">
        <authorList>
            <consortium name="Lawrence Berkeley National Laboratory"/>
            <person name="Steindorff A."/>
            <person name="Hensen N."/>
            <person name="Bonometti L."/>
            <person name="Westerberg I."/>
            <person name="Brannstrom I.O."/>
            <person name="Guillou S."/>
            <person name="Cros-Aarteil S."/>
            <person name="Calhoun S."/>
            <person name="Haridas S."/>
            <person name="Kuo A."/>
            <person name="Mondo S."/>
            <person name="Pangilinan J."/>
            <person name="Riley R."/>
            <person name="Labutti K."/>
            <person name="Andreopoulos B."/>
            <person name="Lipzen A."/>
            <person name="Chen C."/>
            <person name="Yanf M."/>
            <person name="Daum C."/>
            <person name="Ng V."/>
            <person name="Clum A."/>
            <person name="Ohm R."/>
            <person name="Martin F."/>
            <person name="Silar P."/>
            <person name="Natvig D."/>
            <person name="Lalanne C."/>
            <person name="Gautier V."/>
            <person name="Ament-Velasquez S.L."/>
            <person name="Kruys A."/>
            <person name="Hutchinson M.I."/>
            <person name="Powell A.J."/>
            <person name="Barry K."/>
            <person name="Miller A.N."/>
            <person name="Grigoriev I.V."/>
            <person name="Debuchy R."/>
            <person name="Gladieux P."/>
            <person name="Thoren M.H."/>
            <person name="Johannesson H."/>
        </authorList>
    </citation>
    <scope>NUCLEOTIDE SEQUENCE</scope>
    <source>
        <strain evidence="2">CBS 532.94</strain>
    </source>
</reference>
<gene>
    <name evidence="2" type="ORF">C8A03DRAFT_46881</name>
</gene>
<proteinExistence type="predicted"/>
<reference evidence="2" key="1">
    <citation type="journal article" date="2023" name="Mol. Phylogenet. Evol.">
        <title>Genome-scale phylogeny and comparative genomics of the fungal order Sordariales.</title>
        <authorList>
            <person name="Hensen N."/>
            <person name="Bonometti L."/>
            <person name="Westerberg I."/>
            <person name="Brannstrom I.O."/>
            <person name="Guillou S."/>
            <person name="Cros-Aarteil S."/>
            <person name="Calhoun S."/>
            <person name="Haridas S."/>
            <person name="Kuo A."/>
            <person name="Mondo S."/>
            <person name="Pangilinan J."/>
            <person name="Riley R."/>
            <person name="LaButti K."/>
            <person name="Andreopoulos B."/>
            <person name="Lipzen A."/>
            <person name="Chen C."/>
            <person name="Yan M."/>
            <person name="Daum C."/>
            <person name="Ng V."/>
            <person name="Clum A."/>
            <person name="Steindorff A."/>
            <person name="Ohm R.A."/>
            <person name="Martin F."/>
            <person name="Silar P."/>
            <person name="Natvig D.O."/>
            <person name="Lalanne C."/>
            <person name="Gautier V."/>
            <person name="Ament-Velasquez S.L."/>
            <person name="Kruys A."/>
            <person name="Hutchinson M.I."/>
            <person name="Powell A.J."/>
            <person name="Barry K."/>
            <person name="Miller A.N."/>
            <person name="Grigoriev I.V."/>
            <person name="Debuchy R."/>
            <person name="Gladieux P."/>
            <person name="Hiltunen Thoren M."/>
            <person name="Johannesson H."/>
        </authorList>
    </citation>
    <scope>NUCLEOTIDE SEQUENCE</scope>
    <source>
        <strain evidence="2">CBS 532.94</strain>
    </source>
</reference>
<dbReference type="EMBL" id="MU860319">
    <property type="protein sequence ID" value="KAK4234870.1"/>
    <property type="molecule type" value="Genomic_DNA"/>
</dbReference>
<name>A0AAN7C445_9PEZI</name>
<evidence type="ECO:0000313" key="2">
    <source>
        <dbReference type="EMBL" id="KAK4234870.1"/>
    </source>
</evidence>
<dbReference type="InterPro" id="IPR013094">
    <property type="entry name" value="AB_hydrolase_3"/>
</dbReference>
<accession>A0AAN7C445</accession>
<sequence length="263" mass="29122">MTWLIQFIPELGEAPHLISSGDDTKQQYGILIGKLAATYSFPPPDETVATESLGLGDCEMRTYRFIYEGGFVMGSVGQEDQFCRPLSRHSRMPVVSVGYRLAPGFPFSGVLEGGVSNAEWVMDRYHRRTNLVFAVALRLINEGLADRDWGVGMLAAVTVHPHAVPHHTIKGKSAMLSVLEGYGASLANPYLSILFHPRLKLLRSGGAGESRGVPVNYDAYSGYPHYSWLFPLPHLAEHQKEFFGSFLAGLQWVKGNWSLARRV</sequence>
<organism evidence="2 3">
    <name type="scientific">Achaetomium macrosporum</name>
    <dbReference type="NCBI Taxonomy" id="79813"/>
    <lineage>
        <taxon>Eukaryota</taxon>
        <taxon>Fungi</taxon>
        <taxon>Dikarya</taxon>
        <taxon>Ascomycota</taxon>
        <taxon>Pezizomycotina</taxon>
        <taxon>Sordariomycetes</taxon>
        <taxon>Sordariomycetidae</taxon>
        <taxon>Sordariales</taxon>
        <taxon>Chaetomiaceae</taxon>
        <taxon>Achaetomium</taxon>
    </lineage>
</organism>
<comment type="caution">
    <text evidence="2">The sequence shown here is derived from an EMBL/GenBank/DDBJ whole genome shotgun (WGS) entry which is preliminary data.</text>
</comment>
<dbReference type="Proteomes" id="UP001303760">
    <property type="component" value="Unassembled WGS sequence"/>
</dbReference>
<dbReference type="GO" id="GO:0016787">
    <property type="term" value="F:hydrolase activity"/>
    <property type="evidence" value="ECO:0007669"/>
    <property type="project" value="InterPro"/>
</dbReference>
<dbReference type="Pfam" id="PF07859">
    <property type="entry name" value="Abhydrolase_3"/>
    <property type="match status" value="1"/>
</dbReference>
<feature type="domain" description="Alpha/beta hydrolase fold-3" evidence="1">
    <location>
        <begin position="69"/>
        <end position="125"/>
    </location>
</feature>
<evidence type="ECO:0000313" key="3">
    <source>
        <dbReference type="Proteomes" id="UP001303760"/>
    </source>
</evidence>
<dbReference type="AlphaFoldDB" id="A0AAN7C445"/>
<dbReference type="InterPro" id="IPR029058">
    <property type="entry name" value="AB_hydrolase_fold"/>
</dbReference>
<dbReference type="SUPFAM" id="SSF53474">
    <property type="entry name" value="alpha/beta-Hydrolases"/>
    <property type="match status" value="1"/>
</dbReference>